<evidence type="ECO:0000313" key="2">
    <source>
        <dbReference type="Proteomes" id="UP000000600"/>
    </source>
</evidence>
<dbReference type="InParanoid" id="A0BVX0"/>
<protein>
    <submittedName>
        <fullName evidence="1">Uncharacterized protein</fullName>
    </submittedName>
</protein>
<dbReference type="GeneID" id="5015869"/>
<dbReference type="AlphaFoldDB" id="A0BVX0"/>
<reference evidence="1 2" key="1">
    <citation type="journal article" date="2006" name="Nature">
        <title>Global trends of whole-genome duplications revealed by the ciliate Paramecium tetraurelia.</title>
        <authorList>
            <consortium name="Genoscope"/>
            <person name="Aury J.-M."/>
            <person name="Jaillon O."/>
            <person name="Duret L."/>
            <person name="Noel B."/>
            <person name="Jubin C."/>
            <person name="Porcel B.M."/>
            <person name="Segurens B."/>
            <person name="Daubin V."/>
            <person name="Anthouard V."/>
            <person name="Aiach N."/>
            <person name="Arnaiz O."/>
            <person name="Billaut A."/>
            <person name="Beisson J."/>
            <person name="Blanc I."/>
            <person name="Bouhouche K."/>
            <person name="Camara F."/>
            <person name="Duharcourt S."/>
            <person name="Guigo R."/>
            <person name="Gogendeau D."/>
            <person name="Katinka M."/>
            <person name="Keller A.-M."/>
            <person name="Kissmehl R."/>
            <person name="Klotz C."/>
            <person name="Koll F."/>
            <person name="Le Moue A."/>
            <person name="Lepere C."/>
            <person name="Malinsky S."/>
            <person name="Nowacki M."/>
            <person name="Nowak J.K."/>
            <person name="Plattner H."/>
            <person name="Poulain J."/>
            <person name="Ruiz F."/>
            <person name="Serrano V."/>
            <person name="Zagulski M."/>
            <person name="Dessen P."/>
            <person name="Betermier M."/>
            <person name="Weissenbach J."/>
            <person name="Scarpelli C."/>
            <person name="Schachter V."/>
            <person name="Sperling L."/>
            <person name="Meyer E."/>
            <person name="Cohen J."/>
            <person name="Wincker P."/>
        </authorList>
    </citation>
    <scope>NUCLEOTIDE SEQUENCE [LARGE SCALE GENOMIC DNA]</scope>
    <source>
        <strain evidence="1 2">Stock d4-2</strain>
    </source>
</reference>
<dbReference type="Proteomes" id="UP000000600">
    <property type="component" value="Unassembled WGS sequence"/>
</dbReference>
<organism evidence="1 2">
    <name type="scientific">Paramecium tetraurelia</name>
    <dbReference type="NCBI Taxonomy" id="5888"/>
    <lineage>
        <taxon>Eukaryota</taxon>
        <taxon>Sar</taxon>
        <taxon>Alveolata</taxon>
        <taxon>Ciliophora</taxon>
        <taxon>Intramacronucleata</taxon>
        <taxon>Oligohymenophorea</taxon>
        <taxon>Peniculida</taxon>
        <taxon>Parameciidae</taxon>
        <taxon>Paramecium</taxon>
    </lineage>
</organism>
<dbReference type="KEGG" id="ptm:GSPATT00032539001"/>
<dbReference type="RefSeq" id="XP_001430085.1">
    <property type="nucleotide sequence ID" value="XM_001430048.1"/>
</dbReference>
<dbReference type="OMA" id="TTHINQT"/>
<sequence length="152" mass="17873">MIGPKQVFLIPLGLYQNHEDQSVQCLDDFEVKSKSKEEFSTTHINQTQYSNKKLGKNHNKVKFNPNVIRYNFFKNEPAIVISRQIKKLILQQPSLKWINPTLEHEIKMILFNFHSPQIKIIQNFIPLMYFTKNSSSFIVENGIYKSLQLAFL</sequence>
<name>A0BVX0_PARTE</name>
<dbReference type="HOGENOM" id="CLU_1725835_0_0_1"/>
<evidence type="ECO:0000313" key="1">
    <source>
        <dbReference type="EMBL" id="CAK62687.1"/>
    </source>
</evidence>
<dbReference type="EMBL" id="CT868020">
    <property type="protein sequence ID" value="CAK62687.1"/>
    <property type="molecule type" value="Genomic_DNA"/>
</dbReference>
<accession>A0BVX0</accession>
<proteinExistence type="predicted"/>
<gene>
    <name evidence="1" type="ORF">GSPATT00032539001</name>
</gene>
<keyword evidence="2" id="KW-1185">Reference proteome</keyword>